<feature type="chain" id="PRO_5041235281" evidence="1">
    <location>
        <begin position="24"/>
        <end position="234"/>
    </location>
</feature>
<evidence type="ECO:0000256" key="1">
    <source>
        <dbReference type="SAM" id="SignalP"/>
    </source>
</evidence>
<dbReference type="AlphaFoldDB" id="A0AA38KGA3"/>
<dbReference type="Gene3D" id="2.60.40.1180">
    <property type="entry name" value="Golgi alpha-mannosidase II"/>
    <property type="match status" value="1"/>
</dbReference>
<sequence length="234" mass="25153">MHRSWRLLSLAFIALISVSSVCTFPVKTIPQLHSRGNYMSTSSLVSSTSSPVSSNTITIQWAQQRYPSTAAEELQVRELAAKDRIQSLMAEAKVLNGLGLDITPSNPLKIVYGSGGSSFEQAYRNGKRGNASGQLYVDDGVSLDQTNGTTAITFEYQNGVLTVNGTFGYDVGVNVARVKILGVDQSPRNVSVVYQSSQVVGNAKRPSGTFEYDKVMKVVDVSLGIPFDGAFASI</sequence>
<evidence type="ECO:0000313" key="2">
    <source>
        <dbReference type="EMBL" id="KAJ3785516.1"/>
    </source>
</evidence>
<dbReference type="InterPro" id="IPR013780">
    <property type="entry name" value="Glyco_hydro_b"/>
</dbReference>
<proteinExistence type="predicted"/>
<gene>
    <name evidence="2" type="ORF">GGU10DRAFT_387428</name>
</gene>
<comment type="caution">
    <text evidence="2">The sequence shown here is derived from an EMBL/GenBank/DDBJ whole genome shotgun (WGS) entry which is preliminary data.</text>
</comment>
<dbReference type="EMBL" id="MU793340">
    <property type="protein sequence ID" value="KAJ3785516.1"/>
    <property type="molecule type" value="Genomic_DNA"/>
</dbReference>
<keyword evidence="1" id="KW-0732">Signal</keyword>
<dbReference type="Proteomes" id="UP001163798">
    <property type="component" value="Unassembled WGS sequence"/>
</dbReference>
<name>A0AA38KGA3_9AGAR</name>
<keyword evidence="3" id="KW-1185">Reference proteome</keyword>
<protein>
    <submittedName>
        <fullName evidence="2">Uncharacterized protein</fullName>
    </submittedName>
</protein>
<evidence type="ECO:0000313" key="3">
    <source>
        <dbReference type="Proteomes" id="UP001163798"/>
    </source>
</evidence>
<feature type="signal peptide" evidence="1">
    <location>
        <begin position="1"/>
        <end position="23"/>
    </location>
</feature>
<reference evidence="2" key="1">
    <citation type="submission" date="2022-08" db="EMBL/GenBank/DDBJ databases">
        <authorList>
            <consortium name="DOE Joint Genome Institute"/>
            <person name="Min B."/>
            <person name="Riley R."/>
            <person name="Sierra-Patev S."/>
            <person name="Naranjo-Ortiz M."/>
            <person name="Looney B."/>
            <person name="Konkel Z."/>
            <person name="Slot J.C."/>
            <person name="Sakamoto Y."/>
            <person name="Steenwyk J.L."/>
            <person name="Rokas A."/>
            <person name="Carro J."/>
            <person name="Camarero S."/>
            <person name="Ferreira P."/>
            <person name="Molpeceres G."/>
            <person name="Ruiz-Duenas F.J."/>
            <person name="Serrano A."/>
            <person name="Henrissat B."/>
            <person name="Drula E."/>
            <person name="Hughes K.W."/>
            <person name="Mata J.L."/>
            <person name="Ishikawa N.K."/>
            <person name="Vargas-Isla R."/>
            <person name="Ushijima S."/>
            <person name="Smith C.A."/>
            <person name="Ahrendt S."/>
            <person name="Andreopoulos W."/>
            <person name="He G."/>
            <person name="Labutti K."/>
            <person name="Lipzen A."/>
            <person name="Ng V."/>
            <person name="Sandor L."/>
            <person name="Barry K."/>
            <person name="Martinez A.T."/>
            <person name="Xiao Y."/>
            <person name="Gibbons J.G."/>
            <person name="Terashima K."/>
            <person name="Hibbett D.S."/>
            <person name="Grigoriev I.V."/>
        </authorList>
    </citation>
    <scope>NUCLEOTIDE SEQUENCE</scope>
    <source>
        <strain evidence="2">TFB10291</strain>
    </source>
</reference>
<accession>A0AA38KGA3</accession>
<organism evidence="2 3">
    <name type="scientific">Lentinula aff. detonsa</name>
    <dbReference type="NCBI Taxonomy" id="2804958"/>
    <lineage>
        <taxon>Eukaryota</taxon>
        <taxon>Fungi</taxon>
        <taxon>Dikarya</taxon>
        <taxon>Basidiomycota</taxon>
        <taxon>Agaricomycotina</taxon>
        <taxon>Agaricomycetes</taxon>
        <taxon>Agaricomycetidae</taxon>
        <taxon>Agaricales</taxon>
        <taxon>Marasmiineae</taxon>
        <taxon>Omphalotaceae</taxon>
        <taxon>Lentinula</taxon>
    </lineage>
</organism>